<dbReference type="SUPFAM" id="SSF53335">
    <property type="entry name" value="S-adenosyl-L-methionine-dependent methyltransferases"/>
    <property type="match status" value="1"/>
</dbReference>
<proteinExistence type="inferred from homology"/>
<dbReference type="AlphaFoldDB" id="A0A7S0L4Y2"/>
<evidence type="ECO:0000256" key="1">
    <source>
        <dbReference type="ARBA" id="ARBA00022490"/>
    </source>
</evidence>
<dbReference type="Pfam" id="PF02527">
    <property type="entry name" value="GidB"/>
    <property type="match status" value="1"/>
</dbReference>
<evidence type="ECO:0000313" key="4">
    <source>
        <dbReference type="EMBL" id="CAD8602406.1"/>
    </source>
</evidence>
<protein>
    <submittedName>
        <fullName evidence="4">Uncharacterized protein</fullName>
    </submittedName>
</protein>
<dbReference type="GO" id="GO:0005829">
    <property type="term" value="C:cytosol"/>
    <property type="evidence" value="ECO:0007669"/>
    <property type="project" value="TreeGrafter"/>
</dbReference>
<dbReference type="EMBL" id="HBEY01011941">
    <property type="protein sequence ID" value="CAD8602406.1"/>
    <property type="molecule type" value="Transcribed_RNA"/>
</dbReference>
<dbReference type="PANTHER" id="PTHR31760">
    <property type="entry name" value="S-ADENOSYL-L-METHIONINE-DEPENDENT METHYLTRANSFERASES SUPERFAMILY PROTEIN"/>
    <property type="match status" value="1"/>
</dbReference>
<dbReference type="PANTHER" id="PTHR31760:SF0">
    <property type="entry name" value="S-ADENOSYL-L-METHIONINE-DEPENDENT METHYLTRANSFERASES SUPERFAMILY PROTEIN"/>
    <property type="match status" value="1"/>
</dbReference>
<organism evidence="4">
    <name type="scientific">Coccolithus braarudii</name>
    <dbReference type="NCBI Taxonomy" id="221442"/>
    <lineage>
        <taxon>Eukaryota</taxon>
        <taxon>Haptista</taxon>
        <taxon>Haptophyta</taxon>
        <taxon>Prymnesiophyceae</taxon>
        <taxon>Coccolithales</taxon>
        <taxon>Coccolithaceae</taxon>
        <taxon>Coccolithus</taxon>
    </lineage>
</organism>
<reference evidence="4" key="1">
    <citation type="submission" date="2021-01" db="EMBL/GenBank/DDBJ databases">
        <authorList>
            <person name="Corre E."/>
            <person name="Pelletier E."/>
            <person name="Niang G."/>
            <person name="Scheremetjew M."/>
            <person name="Finn R."/>
            <person name="Kale V."/>
            <person name="Holt S."/>
            <person name="Cochrane G."/>
            <person name="Meng A."/>
            <person name="Brown T."/>
            <person name="Cohen L."/>
        </authorList>
    </citation>
    <scope>NUCLEOTIDE SEQUENCE</scope>
    <source>
        <strain evidence="4">PLY182g</strain>
    </source>
</reference>
<accession>A0A7S0L4Y2</accession>
<evidence type="ECO:0000256" key="2">
    <source>
        <dbReference type="ARBA" id="ARBA00022552"/>
    </source>
</evidence>
<name>A0A7S0L4Y2_9EUKA</name>
<dbReference type="Gene3D" id="3.40.50.150">
    <property type="entry name" value="Vaccinia Virus protein VP39"/>
    <property type="match status" value="1"/>
</dbReference>
<keyword evidence="3" id="KW-0808">Transferase</keyword>
<dbReference type="InterPro" id="IPR029063">
    <property type="entry name" value="SAM-dependent_MTases_sf"/>
</dbReference>
<evidence type="ECO:0000256" key="3">
    <source>
        <dbReference type="ARBA" id="ARBA00022679"/>
    </source>
</evidence>
<dbReference type="HAMAP" id="MF_00074">
    <property type="entry name" value="16SrRNA_methyltr_G"/>
    <property type="match status" value="1"/>
</dbReference>
<keyword evidence="1" id="KW-0963">Cytoplasm</keyword>
<keyword evidence="2" id="KW-0698">rRNA processing</keyword>
<sequence>MRDINCVSRDACFARAPRTPVHHVTCCLPIDGAELRARCLENGPALLLDEHARERVAQYIDELLLYNEHTNVYSKRAYTHLPFHVHDSLTLGLIIAEASAKGSAVLDLGSGSGLPSVLIAAVNPSMPVYAIESKSRKTRFLSRVAASLPLPNYLPLTCNVHEFARSSYFDADFVTAKAFKPLDEVVPIAEVCLRKRALLHVPVSEIQVRHLALAESQLYRRGKYIYYRQEVKASRGTSKRTAVRIK</sequence>
<dbReference type="GO" id="GO:0070043">
    <property type="term" value="F:rRNA (guanine-N7-)-methyltransferase activity"/>
    <property type="evidence" value="ECO:0007669"/>
    <property type="project" value="TreeGrafter"/>
</dbReference>
<gene>
    <name evidence="4" type="ORF">CPEL01642_LOCUS5739</name>
</gene>
<dbReference type="InterPro" id="IPR003682">
    <property type="entry name" value="rRNA_ssu_MeTfrase_G"/>
</dbReference>